<evidence type="ECO:0000259" key="1">
    <source>
        <dbReference type="Pfam" id="PF13204"/>
    </source>
</evidence>
<keyword evidence="3" id="KW-0808">Transferase</keyword>
<dbReference type="PANTHER" id="PTHR37836:SF2">
    <property type="entry name" value="DUF4038 DOMAIN-CONTAINING PROTEIN"/>
    <property type="match status" value="1"/>
</dbReference>
<protein>
    <submittedName>
        <fullName evidence="3">GH140</fullName>
        <ecNumber evidence="3">2.1.1.80</ecNumber>
    </submittedName>
</protein>
<dbReference type="Pfam" id="PF16586">
    <property type="entry name" value="DUF5060"/>
    <property type="match status" value="1"/>
</dbReference>
<dbReference type="GO" id="GO:0008983">
    <property type="term" value="F:protein-glutamate O-methyltransferase activity"/>
    <property type="evidence" value="ECO:0007669"/>
    <property type="project" value="UniProtKB-EC"/>
</dbReference>
<dbReference type="InterPro" id="IPR025277">
    <property type="entry name" value="Apiosidase-like_cat_dom"/>
</dbReference>
<keyword evidence="3" id="KW-0489">Methyltransferase</keyword>
<proteinExistence type="predicted"/>
<name>A0A6J4HS29_9CHLR</name>
<dbReference type="InterPro" id="IPR013783">
    <property type="entry name" value="Ig-like_fold"/>
</dbReference>
<accession>A0A6J4HS29</accession>
<feature type="domain" description="DUF5060" evidence="2">
    <location>
        <begin position="4"/>
        <end position="70"/>
    </location>
</feature>
<reference evidence="3" key="1">
    <citation type="submission" date="2020-02" db="EMBL/GenBank/DDBJ databases">
        <authorList>
            <person name="Meier V. D."/>
        </authorList>
    </citation>
    <scope>NUCLEOTIDE SEQUENCE</scope>
    <source>
        <strain evidence="3">AVDCRST_MAG77</strain>
    </source>
</reference>
<evidence type="ECO:0000259" key="2">
    <source>
        <dbReference type="Pfam" id="PF16586"/>
    </source>
</evidence>
<feature type="domain" description="Apiosidase-like catalytic" evidence="1">
    <location>
        <begin position="105"/>
        <end position="391"/>
    </location>
</feature>
<dbReference type="AlphaFoldDB" id="A0A6J4HS29"/>
<dbReference type="GO" id="GO:0032259">
    <property type="term" value="P:methylation"/>
    <property type="evidence" value="ECO:0007669"/>
    <property type="project" value="UniProtKB-KW"/>
</dbReference>
<dbReference type="Gene3D" id="3.20.20.80">
    <property type="entry name" value="Glycosidases"/>
    <property type="match status" value="1"/>
</dbReference>
<dbReference type="EC" id="2.1.1.80" evidence="3"/>
<gene>
    <name evidence="3" type="ORF">AVDCRST_MAG77-1171</name>
</gene>
<dbReference type="EMBL" id="CADCTC010000063">
    <property type="protein sequence ID" value="CAA9230401.1"/>
    <property type="molecule type" value="Genomic_DNA"/>
</dbReference>
<organism evidence="3">
    <name type="scientific">uncultured Chloroflexota bacterium</name>
    <dbReference type="NCBI Taxonomy" id="166587"/>
    <lineage>
        <taxon>Bacteria</taxon>
        <taxon>Bacillati</taxon>
        <taxon>Chloroflexota</taxon>
        <taxon>environmental samples</taxon>
    </lineage>
</organism>
<dbReference type="PANTHER" id="PTHR37836">
    <property type="entry name" value="LMO1036 PROTEIN"/>
    <property type="match status" value="1"/>
</dbReference>
<evidence type="ECO:0000313" key="3">
    <source>
        <dbReference type="EMBL" id="CAA9230401.1"/>
    </source>
</evidence>
<sequence>MAACPQFHPHDIVLRSDTSHDNPFFVDVRARLTSPSGEVTVVRGFYDGDATWKVRLCPNLLATWRYVTESSDAALAGHEGTLECTASTNPNVHGALVIDPAYPHHFIYEDGTRPFVLGYEANWLWALGFLEDGESQLRRFCERIGSYGFNHVFINAYAHDTRWAPGKSHPEDYGPPPMYAWEGTNETPDHSRLNVTYWRNFDVMMRALLDAGLTAHLFIKVYNKEVTWPAIASREDDLFFHYVVARYGGYSNVVWDFSKESYNERNKAYCANRLALIRTLDGYGRLVTAHDDWTLHFDQRYGGMLDFVTDQKHDNLATRVMDLRRLLRPMPVINEEFAYECGPGGVDDLSYHPRTRHTAEEHVLRAWEVVMGGGYPGYYYLYTAWDVIRPEEVPPGYALHQRLVSFMRETAWWELEPHSEIVDRNFGRCLARLGGSGAEYLIYNNGAAGPKGEGQRLTVNFSNFAYGRATLTADWLHPLTGERAQTEVEVLPRMQLRPPFEGPYVVRLTPSTTTANGGRSLQT</sequence>
<dbReference type="Pfam" id="PF13204">
    <property type="entry name" value="Apiosidase"/>
    <property type="match status" value="1"/>
</dbReference>
<dbReference type="Gene3D" id="2.60.40.10">
    <property type="entry name" value="Immunoglobulins"/>
    <property type="match status" value="1"/>
</dbReference>
<dbReference type="InterPro" id="IPR032260">
    <property type="entry name" value="DUF5060"/>
</dbReference>